<keyword evidence="3" id="KW-1185">Reference proteome</keyword>
<dbReference type="EMBL" id="VSRR010003614">
    <property type="protein sequence ID" value="MPC36816.1"/>
    <property type="molecule type" value="Genomic_DNA"/>
</dbReference>
<evidence type="ECO:0000256" key="1">
    <source>
        <dbReference type="SAM" id="MobiDB-lite"/>
    </source>
</evidence>
<comment type="caution">
    <text evidence="2">The sequence shown here is derived from an EMBL/GenBank/DDBJ whole genome shotgun (WGS) entry which is preliminary data.</text>
</comment>
<evidence type="ECO:0000313" key="2">
    <source>
        <dbReference type="EMBL" id="MPC36816.1"/>
    </source>
</evidence>
<protein>
    <submittedName>
        <fullName evidence="2">Uncharacterized protein</fullName>
    </submittedName>
</protein>
<accession>A0A5B7EUG1</accession>
<reference evidence="2 3" key="1">
    <citation type="submission" date="2019-05" db="EMBL/GenBank/DDBJ databases">
        <title>Another draft genome of Portunus trituberculatus and its Hox gene families provides insights of decapod evolution.</title>
        <authorList>
            <person name="Jeong J.-H."/>
            <person name="Song I."/>
            <person name="Kim S."/>
            <person name="Choi T."/>
            <person name="Kim D."/>
            <person name="Ryu S."/>
            <person name="Kim W."/>
        </authorList>
    </citation>
    <scope>NUCLEOTIDE SEQUENCE [LARGE SCALE GENOMIC DNA]</scope>
    <source>
        <tissue evidence="2">Muscle</tissue>
    </source>
</reference>
<proteinExistence type="predicted"/>
<organism evidence="2 3">
    <name type="scientific">Portunus trituberculatus</name>
    <name type="common">Swimming crab</name>
    <name type="synonym">Neptunus trituberculatus</name>
    <dbReference type="NCBI Taxonomy" id="210409"/>
    <lineage>
        <taxon>Eukaryota</taxon>
        <taxon>Metazoa</taxon>
        <taxon>Ecdysozoa</taxon>
        <taxon>Arthropoda</taxon>
        <taxon>Crustacea</taxon>
        <taxon>Multicrustacea</taxon>
        <taxon>Malacostraca</taxon>
        <taxon>Eumalacostraca</taxon>
        <taxon>Eucarida</taxon>
        <taxon>Decapoda</taxon>
        <taxon>Pleocyemata</taxon>
        <taxon>Brachyura</taxon>
        <taxon>Eubrachyura</taxon>
        <taxon>Portunoidea</taxon>
        <taxon>Portunidae</taxon>
        <taxon>Portuninae</taxon>
        <taxon>Portunus</taxon>
    </lineage>
</organism>
<name>A0A5B7EUG1_PORTR</name>
<dbReference type="AlphaFoldDB" id="A0A5B7EUG1"/>
<gene>
    <name evidence="2" type="ORF">E2C01_030283</name>
</gene>
<sequence length="82" mass="8740">MDDGVTITHSSRKTVTGAECEPLSCPAEYKRSLVLSPVLKLGVASRESCARHESLPSSGGGQLGARSRLGNTCGREEQRETH</sequence>
<feature type="region of interest" description="Disordered" evidence="1">
    <location>
        <begin position="46"/>
        <end position="82"/>
    </location>
</feature>
<evidence type="ECO:0000313" key="3">
    <source>
        <dbReference type="Proteomes" id="UP000324222"/>
    </source>
</evidence>
<dbReference type="Proteomes" id="UP000324222">
    <property type="component" value="Unassembled WGS sequence"/>
</dbReference>